<dbReference type="GeneID" id="64054028"/>
<evidence type="ECO:0000313" key="3">
    <source>
        <dbReference type="Proteomes" id="UP000236214"/>
    </source>
</evidence>
<name>A0A2H6CTM1_TETHA</name>
<evidence type="ECO:0000256" key="1">
    <source>
        <dbReference type="SAM" id="Phobius"/>
    </source>
</evidence>
<dbReference type="InterPro" id="IPR012507">
    <property type="entry name" value="YibE_F"/>
</dbReference>
<feature type="transmembrane region" description="Helical" evidence="1">
    <location>
        <begin position="180"/>
        <end position="200"/>
    </location>
</feature>
<dbReference type="Proteomes" id="UP000236214">
    <property type="component" value="Unassembled WGS sequence"/>
</dbReference>
<keyword evidence="1" id="KW-0472">Membrane</keyword>
<sequence length="342" mass="38176">MNKKVISGVVFFIFCVIVSFAIQLKSSTLYNQAVAKIDQVEISNHQQEISATKMNGKDKGDIVHLTADYRKNELDTIDYSKGEQVFYSHNKVDEKKRDGYVFFMIASLLFTLIFVGGKSGVTTFISVVLNSAALFLIVNVYRSYTNLSLVIFTAIYTVLSIAITLFLIDGIKKDSLQKFFATLLTVFSAFFICFIAMEFFQDEGLRFEDMGVLTRPYRPIFLSGLLVGAIGASLDTVVSVVSTLEEIERKNPAVTLNQLVRSGKRVGQDVSSTMVNVLICSYFSSAIPMMLVYLHNGWLFGETVSMLLSLEVVRVLCGGFGILLSIPFSLLFFQLSRRGVRQ</sequence>
<protein>
    <recommendedName>
        <fullName evidence="4">YibE/F family protein</fullName>
    </recommendedName>
</protein>
<reference evidence="2 3" key="1">
    <citation type="submission" date="2016-05" db="EMBL/GenBank/DDBJ databases">
        <title>Whole genome sequencing of Tetragenococcus halophilus subsp. halophilus NISL 7118.</title>
        <authorList>
            <person name="Shiwa Y."/>
            <person name="Nishimura I."/>
            <person name="Yoshikawa H."/>
            <person name="Koyama Y."/>
            <person name="Oguma T."/>
        </authorList>
    </citation>
    <scope>NUCLEOTIDE SEQUENCE [LARGE SCALE GENOMIC DNA]</scope>
    <source>
        <strain evidence="2 3">NISL 7118</strain>
    </source>
</reference>
<organism evidence="2 3">
    <name type="scientific">Tetragenococcus halophilus subsp. halophilus</name>
    <dbReference type="NCBI Taxonomy" id="1513897"/>
    <lineage>
        <taxon>Bacteria</taxon>
        <taxon>Bacillati</taxon>
        <taxon>Bacillota</taxon>
        <taxon>Bacilli</taxon>
        <taxon>Lactobacillales</taxon>
        <taxon>Enterococcaceae</taxon>
        <taxon>Tetragenococcus</taxon>
    </lineage>
</organism>
<feature type="transmembrane region" description="Helical" evidence="1">
    <location>
        <begin position="220"/>
        <end position="241"/>
    </location>
</feature>
<keyword evidence="1" id="KW-1133">Transmembrane helix</keyword>
<feature type="transmembrane region" description="Helical" evidence="1">
    <location>
        <begin position="99"/>
        <end position="117"/>
    </location>
</feature>
<evidence type="ECO:0000313" key="2">
    <source>
        <dbReference type="EMBL" id="GBD68331.1"/>
    </source>
</evidence>
<dbReference type="AlphaFoldDB" id="A0A2H6CTM1"/>
<dbReference type="RefSeq" id="WP_069028942.1">
    <property type="nucleotide sequence ID" value="NZ_BDEB01000005.1"/>
</dbReference>
<comment type="caution">
    <text evidence="2">The sequence shown here is derived from an EMBL/GenBank/DDBJ whole genome shotgun (WGS) entry which is preliminary data.</text>
</comment>
<feature type="transmembrane region" description="Helical" evidence="1">
    <location>
        <begin position="124"/>
        <end position="141"/>
    </location>
</feature>
<feature type="transmembrane region" description="Helical" evidence="1">
    <location>
        <begin position="313"/>
        <end position="333"/>
    </location>
</feature>
<dbReference type="Pfam" id="PF07907">
    <property type="entry name" value="YibE_F"/>
    <property type="match status" value="1"/>
</dbReference>
<keyword evidence="1" id="KW-0812">Transmembrane</keyword>
<feature type="transmembrane region" description="Helical" evidence="1">
    <location>
        <begin position="147"/>
        <end position="168"/>
    </location>
</feature>
<dbReference type="PANTHER" id="PTHR41771">
    <property type="entry name" value="MEMBRANE PROTEIN-RELATED"/>
    <property type="match status" value="1"/>
</dbReference>
<proteinExistence type="predicted"/>
<accession>A0A2H6CTM1</accession>
<keyword evidence="3" id="KW-1185">Reference proteome</keyword>
<dbReference type="EMBL" id="BDEC01000040">
    <property type="protein sequence ID" value="GBD68331.1"/>
    <property type="molecule type" value="Genomic_DNA"/>
</dbReference>
<gene>
    <name evidence="2" type="ORF">TEHN7118_1137</name>
</gene>
<evidence type="ECO:0008006" key="4">
    <source>
        <dbReference type="Google" id="ProtNLM"/>
    </source>
</evidence>
<dbReference type="PANTHER" id="PTHR41771:SF1">
    <property type="entry name" value="MEMBRANE PROTEIN"/>
    <property type="match status" value="1"/>
</dbReference>
<feature type="transmembrane region" description="Helical" evidence="1">
    <location>
        <begin position="274"/>
        <end position="293"/>
    </location>
</feature>